<protein>
    <submittedName>
        <fullName evidence="1">Uncharacterized protein</fullName>
    </submittedName>
</protein>
<proteinExistence type="predicted"/>
<keyword evidence="2" id="KW-1185">Reference proteome</keyword>
<evidence type="ECO:0000313" key="2">
    <source>
        <dbReference type="Proteomes" id="UP000324222"/>
    </source>
</evidence>
<gene>
    <name evidence="1" type="ORF">E2C01_086643</name>
</gene>
<evidence type="ECO:0000313" key="1">
    <source>
        <dbReference type="EMBL" id="MPC91597.1"/>
    </source>
</evidence>
<sequence length="76" mass="8258">MTPRPPTRRPVPSAQQRDHLCTAAGVRGGEPRGGRAPARQQLHFNSALRPFDFDLPASLTSQLSGCWVLADERGPP</sequence>
<organism evidence="1 2">
    <name type="scientific">Portunus trituberculatus</name>
    <name type="common">Swimming crab</name>
    <name type="synonym">Neptunus trituberculatus</name>
    <dbReference type="NCBI Taxonomy" id="210409"/>
    <lineage>
        <taxon>Eukaryota</taxon>
        <taxon>Metazoa</taxon>
        <taxon>Ecdysozoa</taxon>
        <taxon>Arthropoda</taxon>
        <taxon>Crustacea</taxon>
        <taxon>Multicrustacea</taxon>
        <taxon>Malacostraca</taxon>
        <taxon>Eumalacostraca</taxon>
        <taxon>Eucarida</taxon>
        <taxon>Decapoda</taxon>
        <taxon>Pleocyemata</taxon>
        <taxon>Brachyura</taxon>
        <taxon>Eubrachyura</taxon>
        <taxon>Portunoidea</taxon>
        <taxon>Portunidae</taxon>
        <taxon>Portuninae</taxon>
        <taxon>Portunus</taxon>
    </lineage>
</organism>
<dbReference type="Proteomes" id="UP000324222">
    <property type="component" value="Unassembled WGS sequence"/>
</dbReference>
<comment type="caution">
    <text evidence="1">The sequence shown here is derived from an EMBL/GenBank/DDBJ whole genome shotgun (WGS) entry which is preliminary data.</text>
</comment>
<name>A0A5B7JE13_PORTR</name>
<reference evidence="1 2" key="1">
    <citation type="submission" date="2019-05" db="EMBL/GenBank/DDBJ databases">
        <title>Another draft genome of Portunus trituberculatus and its Hox gene families provides insights of decapod evolution.</title>
        <authorList>
            <person name="Jeong J.-H."/>
            <person name="Song I."/>
            <person name="Kim S."/>
            <person name="Choi T."/>
            <person name="Kim D."/>
            <person name="Ryu S."/>
            <person name="Kim W."/>
        </authorList>
    </citation>
    <scope>NUCLEOTIDE SEQUENCE [LARGE SCALE GENOMIC DNA]</scope>
    <source>
        <tissue evidence="1">Muscle</tissue>
    </source>
</reference>
<dbReference type="AlphaFoldDB" id="A0A5B7JE13"/>
<accession>A0A5B7JE13</accession>
<dbReference type="EMBL" id="VSRR010088323">
    <property type="protein sequence ID" value="MPC91597.1"/>
    <property type="molecule type" value="Genomic_DNA"/>
</dbReference>